<evidence type="ECO:0000313" key="3">
    <source>
        <dbReference type="Proteomes" id="UP000662703"/>
    </source>
</evidence>
<dbReference type="InterPro" id="IPR010985">
    <property type="entry name" value="Ribbon_hlx_hlx"/>
</dbReference>
<evidence type="ECO:0000313" key="2">
    <source>
        <dbReference type="EMBL" id="MBF5054851.1"/>
    </source>
</evidence>
<organism evidence="2 3">
    <name type="scientific">Alloalcanivorax profundimaris</name>
    <dbReference type="NCBI Taxonomy" id="2735259"/>
    <lineage>
        <taxon>Bacteria</taxon>
        <taxon>Pseudomonadati</taxon>
        <taxon>Pseudomonadota</taxon>
        <taxon>Gammaproteobacteria</taxon>
        <taxon>Oceanospirillales</taxon>
        <taxon>Alcanivoracaceae</taxon>
        <taxon>Alloalcanivorax</taxon>
    </lineage>
</organism>
<accession>A0ABS0AL48</accession>
<comment type="caution">
    <text evidence="2">The sequence shown here is derived from an EMBL/GenBank/DDBJ whole genome shotgun (WGS) entry which is preliminary data.</text>
</comment>
<dbReference type="EMBL" id="ARXX01000001">
    <property type="protein sequence ID" value="MBF5054851.1"/>
    <property type="molecule type" value="Genomic_DNA"/>
</dbReference>
<gene>
    <name evidence="2" type="ORF">Y5W_00145</name>
</gene>
<name>A0ABS0AL48_9GAMM</name>
<dbReference type="RefSeq" id="WP_194297352.1">
    <property type="nucleotide sequence ID" value="NZ_ARXX01000001.1"/>
</dbReference>
<dbReference type="SUPFAM" id="SSF47598">
    <property type="entry name" value="Ribbon-helix-helix"/>
    <property type="match status" value="1"/>
</dbReference>
<dbReference type="Proteomes" id="UP000662703">
    <property type="component" value="Unassembled WGS sequence"/>
</dbReference>
<reference evidence="2 3" key="1">
    <citation type="submission" date="2012-09" db="EMBL/GenBank/DDBJ databases">
        <title>Genome Sequence of alkane-degrading Bacterium Alcanivorax sp. 521-1.</title>
        <authorList>
            <person name="Lai Q."/>
            <person name="Shao Z."/>
        </authorList>
    </citation>
    <scope>NUCLEOTIDE SEQUENCE [LARGE SCALE GENOMIC DNA]</scope>
    <source>
        <strain evidence="2 3">521-1</strain>
    </source>
</reference>
<feature type="domain" description="Arc-like DNA binding" evidence="1">
    <location>
        <begin position="10"/>
        <end position="47"/>
    </location>
</feature>
<protein>
    <submittedName>
        <fullName evidence="2">Alginate biosynthesis transcriptional activator</fullName>
    </submittedName>
</protein>
<dbReference type="InterPro" id="IPR005569">
    <property type="entry name" value="Arc_DNA-bd_dom"/>
</dbReference>
<keyword evidence="3" id="KW-1185">Reference proteome</keyword>
<sequence length="90" mass="10118">MNQQEQPRIEKFVVRFPAGMRDHIAAASRLGHRSMNAEIVARLQHSLGHWPDSLPVARHAAPAGDEECYLLDRFRGLPPAKRQALLALLD</sequence>
<dbReference type="Pfam" id="PF03869">
    <property type="entry name" value="Arc"/>
    <property type="match status" value="1"/>
</dbReference>
<dbReference type="InterPro" id="IPR013321">
    <property type="entry name" value="Arc_rbn_hlx_hlx"/>
</dbReference>
<evidence type="ECO:0000259" key="1">
    <source>
        <dbReference type="Pfam" id="PF03869"/>
    </source>
</evidence>
<dbReference type="Gene3D" id="1.10.1220.10">
    <property type="entry name" value="Met repressor-like"/>
    <property type="match status" value="1"/>
</dbReference>
<proteinExistence type="predicted"/>